<dbReference type="Pfam" id="PF12638">
    <property type="entry name" value="Staygreen"/>
    <property type="match status" value="1"/>
</dbReference>
<dbReference type="STRING" id="1117379.BABA_19346"/>
<protein>
    <recommendedName>
        <fullName evidence="2">Staygreen protein domain-containing protein</fullName>
    </recommendedName>
</protein>
<dbReference type="Proteomes" id="UP000006316">
    <property type="component" value="Unassembled WGS sequence"/>
</dbReference>
<evidence type="ECO:0000256" key="1">
    <source>
        <dbReference type="ARBA" id="ARBA00022946"/>
    </source>
</evidence>
<dbReference type="AlphaFoldDB" id="K6C3B5"/>
<feature type="domain" description="Staygreen protein" evidence="2">
    <location>
        <begin position="3"/>
        <end position="149"/>
    </location>
</feature>
<dbReference type="PANTHER" id="PTHR31750:SF4">
    <property type="entry name" value="LP06106P"/>
    <property type="match status" value="1"/>
</dbReference>
<organism evidence="3 4">
    <name type="scientific">Neobacillus bataviensis LMG 21833</name>
    <dbReference type="NCBI Taxonomy" id="1117379"/>
    <lineage>
        <taxon>Bacteria</taxon>
        <taxon>Bacillati</taxon>
        <taxon>Bacillota</taxon>
        <taxon>Bacilli</taxon>
        <taxon>Bacillales</taxon>
        <taxon>Bacillaceae</taxon>
        <taxon>Neobacillus</taxon>
    </lineage>
</organism>
<accession>K6C3B5</accession>
<reference evidence="3 4" key="1">
    <citation type="journal article" date="2012" name="Front. Microbiol.">
        <title>Redundancy and modularity in membrane-associated dissimilatory nitrate reduction in Bacillus.</title>
        <authorList>
            <person name="Heylen K."/>
            <person name="Keltjens J."/>
        </authorList>
    </citation>
    <scope>NUCLEOTIDE SEQUENCE [LARGE SCALE GENOMIC DNA]</scope>
    <source>
        <strain evidence="4">LMG 21833T</strain>
    </source>
</reference>
<dbReference type="PATRIC" id="fig|1117379.3.peg.4007"/>
<keyword evidence="1" id="KW-0809">Transit peptide</keyword>
<dbReference type="eggNOG" id="ENOG5032W71">
    <property type="taxonomic scope" value="Bacteria"/>
</dbReference>
<keyword evidence="4" id="KW-1185">Reference proteome</keyword>
<evidence type="ECO:0000313" key="4">
    <source>
        <dbReference type="Proteomes" id="UP000006316"/>
    </source>
</evidence>
<dbReference type="RefSeq" id="WP_007086862.1">
    <property type="nucleotide sequence ID" value="NZ_AJLS01000129.1"/>
</dbReference>
<comment type="caution">
    <text evidence="3">The sequence shown here is derived from an EMBL/GenBank/DDBJ whole genome shotgun (WGS) entry which is preliminary data.</text>
</comment>
<name>K6C3B5_9BACI</name>
<dbReference type="EMBL" id="AJLS01000129">
    <property type="protein sequence ID" value="EKN65620.1"/>
    <property type="molecule type" value="Genomic_DNA"/>
</dbReference>
<evidence type="ECO:0000313" key="3">
    <source>
        <dbReference type="EMBL" id="EKN65620.1"/>
    </source>
</evidence>
<evidence type="ECO:0000259" key="2">
    <source>
        <dbReference type="Pfam" id="PF12638"/>
    </source>
</evidence>
<proteinExistence type="predicted"/>
<dbReference type="OrthoDB" id="1684395at2"/>
<gene>
    <name evidence="3" type="ORF">BABA_19346</name>
</gene>
<dbReference type="InterPro" id="IPR024438">
    <property type="entry name" value="Staygreen"/>
</dbReference>
<sequence length="153" mass="17765">MSQFQSSKLHTTFLPSANERLPVSGRKYTLTHSDTTGHLFLTIGPYYNLTAINVDMRDEVLAEWTQQQDQFTLVAHVYVSGGEYDEQAAKKRFMIFQREAPLALTAIFYGDRAFFNNYSQLLDSPVYLHFESTYSPFHQVLYYGTPRKYIQPK</sequence>
<dbReference type="PANTHER" id="PTHR31750">
    <property type="entry name" value="PROTEIN STAY-GREEN 1, CHLOROPLASTIC-RELATED"/>
    <property type="match status" value="1"/>
</dbReference>